<keyword evidence="1" id="KW-0433">Leucine-rich repeat</keyword>
<evidence type="ECO:0000256" key="2">
    <source>
        <dbReference type="ARBA" id="ARBA00022737"/>
    </source>
</evidence>
<dbReference type="PANTHER" id="PTHR46652">
    <property type="entry name" value="LEUCINE-RICH REPEAT AND IQ DOMAIN-CONTAINING PROTEIN 1-RELATED"/>
    <property type="match status" value="1"/>
</dbReference>
<dbReference type="InterPro" id="IPR003591">
    <property type="entry name" value="Leu-rich_rpt_typical-subtyp"/>
</dbReference>
<dbReference type="SUPFAM" id="SSF52058">
    <property type="entry name" value="L domain-like"/>
    <property type="match status" value="1"/>
</dbReference>
<dbReference type="AlphaFoldDB" id="A0A0R3TNM5"/>
<dbReference type="Pfam" id="PF12799">
    <property type="entry name" value="LRR_4"/>
    <property type="match status" value="1"/>
</dbReference>
<reference evidence="3 4" key="2">
    <citation type="submission" date="2018-11" db="EMBL/GenBank/DDBJ databases">
        <authorList>
            <consortium name="Pathogen Informatics"/>
        </authorList>
    </citation>
    <scope>NUCLEOTIDE SEQUENCE [LARGE SCALE GENOMIC DNA]</scope>
</reference>
<keyword evidence="4" id="KW-1185">Reference proteome</keyword>
<dbReference type="SMART" id="SM00369">
    <property type="entry name" value="LRR_TYP"/>
    <property type="match status" value="3"/>
</dbReference>
<sequence length="257" mass="28806">MVKVTPDVLLRSTSSANKKGDETFKNLMGKTTHLYMNNKNIDDAGDAFNHCTRLQVLYLYENNLTAIPKLSSNTCLTHLYLQQNNISRICGLESLVNLEKLVLSGNKVAVLEGLESQKNLRDLRIDHQRLPTGEGIIVDPRSTLTLKALRNLDISRSGLSCLEGLEHLTNLERLDLRSNRLSNETELSNYLSQTPKLKDLTIAGNPLSKIPRINEKIIVSARNLEILDGKEIPTSRRKFIEGLLIQISLPKKAQQAL</sequence>
<proteinExistence type="predicted"/>
<reference evidence="5" key="1">
    <citation type="submission" date="2017-02" db="UniProtKB">
        <authorList>
            <consortium name="WormBaseParasite"/>
        </authorList>
    </citation>
    <scope>IDENTIFICATION</scope>
</reference>
<dbReference type="Proteomes" id="UP000278807">
    <property type="component" value="Unassembled WGS sequence"/>
</dbReference>
<organism evidence="5">
    <name type="scientific">Rodentolepis nana</name>
    <name type="common">Dwarf tapeworm</name>
    <name type="synonym">Hymenolepis nana</name>
    <dbReference type="NCBI Taxonomy" id="102285"/>
    <lineage>
        <taxon>Eukaryota</taxon>
        <taxon>Metazoa</taxon>
        <taxon>Spiralia</taxon>
        <taxon>Lophotrochozoa</taxon>
        <taxon>Platyhelminthes</taxon>
        <taxon>Cestoda</taxon>
        <taxon>Eucestoda</taxon>
        <taxon>Cyclophyllidea</taxon>
        <taxon>Hymenolepididae</taxon>
        <taxon>Rodentolepis</taxon>
    </lineage>
</organism>
<dbReference type="EMBL" id="UZAE01012457">
    <property type="protein sequence ID" value="VDO05234.1"/>
    <property type="molecule type" value="Genomic_DNA"/>
</dbReference>
<dbReference type="InterPro" id="IPR001611">
    <property type="entry name" value="Leu-rich_rpt"/>
</dbReference>
<dbReference type="PANTHER" id="PTHR46652:SF3">
    <property type="entry name" value="LEUCINE-RICH REPEAT-CONTAINING PROTEIN 9"/>
    <property type="match status" value="1"/>
</dbReference>
<dbReference type="InterPro" id="IPR050836">
    <property type="entry name" value="SDS22/Internalin_LRR"/>
</dbReference>
<dbReference type="PROSITE" id="PS51450">
    <property type="entry name" value="LRR"/>
    <property type="match status" value="4"/>
</dbReference>
<dbReference type="Pfam" id="PF00560">
    <property type="entry name" value="LRR_1"/>
    <property type="match status" value="1"/>
</dbReference>
<dbReference type="STRING" id="102285.A0A0R3TNM5"/>
<dbReference type="Gene3D" id="3.80.10.10">
    <property type="entry name" value="Ribonuclease Inhibitor"/>
    <property type="match status" value="2"/>
</dbReference>
<dbReference type="WBParaSite" id="HNAJ_0000899901-mRNA-1">
    <property type="protein sequence ID" value="HNAJ_0000899901-mRNA-1"/>
    <property type="gene ID" value="HNAJ_0000899901"/>
</dbReference>
<dbReference type="InterPro" id="IPR025875">
    <property type="entry name" value="Leu-rich_rpt_4"/>
</dbReference>
<accession>A0A0R3TNM5</accession>
<dbReference type="InterPro" id="IPR032675">
    <property type="entry name" value="LRR_dom_sf"/>
</dbReference>
<protein>
    <submittedName>
        <fullName evidence="5">Leucine-rich repeat-containing protein 67</fullName>
    </submittedName>
</protein>
<gene>
    <name evidence="3" type="ORF">HNAJ_LOCUS8995</name>
</gene>
<dbReference type="SMART" id="SM00365">
    <property type="entry name" value="LRR_SD22"/>
    <property type="match status" value="5"/>
</dbReference>
<dbReference type="CDD" id="cd21340">
    <property type="entry name" value="PPP1R42"/>
    <property type="match status" value="1"/>
</dbReference>
<evidence type="ECO:0000313" key="5">
    <source>
        <dbReference type="WBParaSite" id="HNAJ_0000899901-mRNA-1"/>
    </source>
</evidence>
<evidence type="ECO:0000313" key="4">
    <source>
        <dbReference type="Proteomes" id="UP000278807"/>
    </source>
</evidence>
<name>A0A0R3TNM5_RODNA</name>
<keyword evidence="2" id="KW-0677">Repeat</keyword>
<evidence type="ECO:0000256" key="1">
    <source>
        <dbReference type="ARBA" id="ARBA00022614"/>
    </source>
</evidence>
<dbReference type="OrthoDB" id="10262005at2759"/>
<evidence type="ECO:0000313" key="3">
    <source>
        <dbReference type="EMBL" id="VDO05234.1"/>
    </source>
</evidence>